<dbReference type="Pfam" id="PF22614">
    <property type="entry name" value="Slo-like_RCK"/>
    <property type="match status" value="1"/>
</dbReference>
<dbReference type="PANTHER" id="PTHR10027:SF10">
    <property type="entry name" value="SLOWPOKE 2, ISOFORM D"/>
    <property type="match status" value="1"/>
</dbReference>
<proteinExistence type="predicted"/>
<keyword evidence="2" id="KW-0813">Transport</keyword>
<comment type="subcellular location">
    <subcellularLocation>
        <location evidence="1">Membrane</location>
        <topology evidence="1">Multi-pass membrane protein</topology>
    </subcellularLocation>
</comment>
<evidence type="ECO:0000256" key="4">
    <source>
        <dbReference type="ARBA" id="ARBA00022692"/>
    </source>
</evidence>
<dbReference type="Pfam" id="PF03493">
    <property type="entry name" value="BK_channel_a"/>
    <property type="match status" value="1"/>
</dbReference>
<dbReference type="AlphaFoldDB" id="A0A9W6XY63"/>
<keyword evidence="9" id="KW-0472">Membrane</keyword>
<dbReference type="OrthoDB" id="10035564at2759"/>
<sequence length="515" mass="56744">MLAAGVHPDDIICENVIKMGSLAQNAVSNGISTMLSNLASSLSVDTSEESHENSTPLLNVIGKDKSMGPDILTNDVVEKGLPERSWIKEYYAGAAKEMYLIHLSKRYAGLTFSQAAIRVFQETAGTVLLIGVEVMLSDDDSGFHGNIESRVLLNPGESLLMTEWIQCYCIADDLDQVFNYKICPKEVSREDMRRPGSTSTVMNPTGDVYQPMLTATQEDDHPCDELRSLTAYTAYMTPNYESMKRRSPVSLFLNTELSVASSFCVGIFACSADNVKDWISCSGAIHLVADGRCLLTQYYVRGSPLVYSDLQRAGAKAAAAVVVLGKRAKTTIISESAYDAELESSIADAEAIFATMLVELKMDFSKIFTVTELADEANSKFMGMSFQLNQLQSGIFNKDSETRGIAADLSGVEVLRLWDNILQHDAPEQKSEKEIFGLPLYMSGRILHPELCENMVVQAYFNPSIHKIVRQLVGGPRCTGVIHTFSVPHELRVSIILDLDLACLFYLLANDHFVE</sequence>
<evidence type="ECO:0000259" key="11">
    <source>
        <dbReference type="Pfam" id="PF03493"/>
    </source>
</evidence>
<evidence type="ECO:0000313" key="14">
    <source>
        <dbReference type="Proteomes" id="UP001165121"/>
    </source>
</evidence>
<dbReference type="Gene3D" id="3.40.50.720">
    <property type="entry name" value="NAD(P)-binding Rossmann-like Domain"/>
    <property type="match status" value="1"/>
</dbReference>
<reference evidence="13" key="1">
    <citation type="submission" date="2023-04" db="EMBL/GenBank/DDBJ databases">
        <title>Phytophthora fragariaefolia NBRC 109709.</title>
        <authorList>
            <person name="Ichikawa N."/>
            <person name="Sato H."/>
            <person name="Tonouchi N."/>
        </authorList>
    </citation>
    <scope>NUCLEOTIDE SEQUENCE</scope>
    <source>
        <strain evidence="13">NBRC 109709</strain>
    </source>
</reference>
<keyword evidence="7" id="KW-1133">Transmembrane helix</keyword>
<protein>
    <submittedName>
        <fullName evidence="13">Unnamed protein product</fullName>
    </submittedName>
</protein>
<evidence type="ECO:0000256" key="3">
    <source>
        <dbReference type="ARBA" id="ARBA00022538"/>
    </source>
</evidence>
<evidence type="ECO:0000256" key="2">
    <source>
        <dbReference type="ARBA" id="ARBA00022448"/>
    </source>
</evidence>
<dbReference type="EMBL" id="BSXT01002637">
    <property type="protein sequence ID" value="GMF49957.1"/>
    <property type="molecule type" value="Genomic_DNA"/>
</dbReference>
<dbReference type="InterPro" id="IPR003148">
    <property type="entry name" value="RCK_N"/>
</dbReference>
<dbReference type="InterPro" id="IPR047871">
    <property type="entry name" value="K_chnl_Slo-like"/>
</dbReference>
<evidence type="ECO:0000313" key="13">
    <source>
        <dbReference type="EMBL" id="GMF49957.1"/>
    </source>
</evidence>
<dbReference type="GO" id="GO:0005267">
    <property type="term" value="F:potassium channel activity"/>
    <property type="evidence" value="ECO:0007669"/>
    <property type="project" value="UniProtKB-KW"/>
</dbReference>
<evidence type="ECO:0000256" key="7">
    <source>
        <dbReference type="ARBA" id="ARBA00022989"/>
    </source>
</evidence>
<dbReference type="GO" id="GO:0016020">
    <property type="term" value="C:membrane"/>
    <property type="evidence" value="ECO:0007669"/>
    <property type="project" value="UniProtKB-SubCell"/>
</dbReference>
<dbReference type="PANTHER" id="PTHR10027">
    <property type="entry name" value="CALCIUM-ACTIVATED POTASSIUM CHANNEL ALPHA CHAIN"/>
    <property type="match status" value="1"/>
</dbReference>
<feature type="domain" description="RCK N-terminal" evidence="12">
    <location>
        <begin position="298"/>
        <end position="359"/>
    </location>
</feature>
<accession>A0A9W6XY63</accession>
<evidence type="ECO:0000259" key="12">
    <source>
        <dbReference type="Pfam" id="PF22614"/>
    </source>
</evidence>
<keyword evidence="5" id="KW-0631">Potassium channel</keyword>
<feature type="domain" description="Calcium-activated potassium channel BK alpha subunit" evidence="11">
    <location>
        <begin position="82"/>
        <end position="132"/>
    </location>
</feature>
<evidence type="ECO:0000256" key="5">
    <source>
        <dbReference type="ARBA" id="ARBA00022826"/>
    </source>
</evidence>
<keyword evidence="14" id="KW-1185">Reference proteome</keyword>
<keyword evidence="8" id="KW-0406">Ion transport</keyword>
<dbReference type="InterPro" id="IPR003929">
    <property type="entry name" value="K_chnl_BK_asu"/>
</dbReference>
<evidence type="ECO:0000256" key="1">
    <source>
        <dbReference type="ARBA" id="ARBA00004141"/>
    </source>
</evidence>
<organism evidence="13 14">
    <name type="scientific">Phytophthora fragariaefolia</name>
    <dbReference type="NCBI Taxonomy" id="1490495"/>
    <lineage>
        <taxon>Eukaryota</taxon>
        <taxon>Sar</taxon>
        <taxon>Stramenopiles</taxon>
        <taxon>Oomycota</taxon>
        <taxon>Peronosporomycetes</taxon>
        <taxon>Peronosporales</taxon>
        <taxon>Peronosporaceae</taxon>
        <taxon>Phytophthora</taxon>
    </lineage>
</organism>
<evidence type="ECO:0000256" key="6">
    <source>
        <dbReference type="ARBA" id="ARBA00022958"/>
    </source>
</evidence>
<keyword evidence="3" id="KW-0633">Potassium transport</keyword>
<evidence type="ECO:0000256" key="10">
    <source>
        <dbReference type="ARBA" id="ARBA00023303"/>
    </source>
</evidence>
<evidence type="ECO:0000256" key="8">
    <source>
        <dbReference type="ARBA" id="ARBA00023065"/>
    </source>
</evidence>
<dbReference type="Proteomes" id="UP001165121">
    <property type="component" value="Unassembled WGS sequence"/>
</dbReference>
<keyword evidence="10" id="KW-0407">Ion channel</keyword>
<keyword evidence="6" id="KW-0630">Potassium</keyword>
<keyword evidence="4" id="KW-0812">Transmembrane</keyword>
<comment type="caution">
    <text evidence="13">The sequence shown here is derived from an EMBL/GenBank/DDBJ whole genome shotgun (WGS) entry which is preliminary data.</text>
</comment>
<gene>
    <name evidence="13" type="ORF">Pfra01_001980600</name>
</gene>
<name>A0A9W6XY63_9STRA</name>
<evidence type="ECO:0000256" key="9">
    <source>
        <dbReference type="ARBA" id="ARBA00023136"/>
    </source>
</evidence>